<feature type="chain" id="PRO_5047529686" evidence="2">
    <location>
        <begin position="20"/>
        <end position="104"/>
    </location>
</feature>
<feature type="region of interest" description="Disordered" evidence="1">
    <location>
        <begin position="36"/>
        <end position="56"/>
    </location>
</feature>
<evidence type="ECO:0000256" key="2">
    <source>
        <dbReference type="SAM" id="SignalP"/>
    </source>
</evidence>
<proteinExistence type="predicted"/>
<evidence type="ECO:0000256" key="1">
    <source>
        <dbReference type="SAM" id="MobiDB-lite"/>
    </source>
</evidence>
<sequence length="104" mass="11967">MDRIILLLVVTALSLQASAVEKVPADVRAYIEEREGCDHMRGEPPDPRDKQRAKEVSREINELCKGTDRRLAGLKRKYASDQRVMRHLNRFDSNVEPDPDRAPR</sequence>
<dbReference type="RefSeq" id="WP_258824304.1">
    <property type="nucleotide sequence ID" value="NZ_JANUHB010000006.1"/>
</dbReference>
<evidence type="ECO:0000313" key="3">
    <source>
        <dbReference type="EMBL" id="MCS0810479.1"/>
    </source>
</evidence>
<dbReference type="Proteomes" id="UP001206126">
    <property type="component" value="Unassembled WGS sequence"/>
</dbReference>
<name>A0ABT2DGY2_9BURK</name>
<accession>A0ABT2DGY2</accession>
<protein>
    <submittedName>
        <fullName evidence="3">Uncharacterized protein</fullName>
    </submittedName>
</protein>
<keyword evidence="4" id="KW-1185">Reference proteome</keyword>
<feature type="signal peptide" evidence="2">
    <location>
        <begin position="1"/>
        <end position="19"/>
    </location>
</feature>
<gene>
    <name evidence="3" type="ORF">NX774_21375</name>
</gene>
<evidence type="ECO:0000313" key="4">
    <source>
        <dbReference type="Proteomes" id="UP001206126"/>
    </source>
</evidence>
<dbReference type="EMBL" id="JANUHB010000006">
    <property type="protein sequence ID" value="MCS0810479.1"/>
    <property type="molecule type" value="Genomic_DNA"/>
</dbReference>
<keyword evidence="2" id="KW-0732">Signal</keyword>
<comment type="caution">
    <text evidence="3">The sequence shown here is derived from an EMBL/GenBank/DDBJ whole genome shotgun (WGS) entry which is preliminary data.</text>
</comment>
<reference evidence="3 4" key="1">
    <citation type="submission" date="2022-08" db="EMBL/GenBank/DDBJ databases">
        <title>Reclassification of Massilia species as members of the genera Telluria, Duganella, Pseudoduganella, Mokoshia gen. nov. and Zemynaea gen. nov. using orthogonal and non-orthogonal genome-based approaches.</title>
        <authorList>
            <person name="Bowman J.P."/>
        </authorList>
    </citation>
    <scope>NUCLEOTIDE SEQUENCE [LARGE SCALE GENOMIC DNA]</scope>
    <source>
        <strain evidence="3 4">JCM 31605</strain>
    </source>
</reference>
<organism evidence="3 4">
    <name type="scientific">Massilia agilis</name>
    <dbReference type="NCBI Taxonomy" id="1811226"/>
    <lineage>
        <taxon>Bacteria</taxon>
        <taxon>Pseudomonadati</taxon>
        <taxon>Pseudomonadota</taxon>
        <taxon>Betaproteobacteria</taxon>
        <taxon>Burkholderiales</taxon>
        <taxon>Oxalobacteraceae</taxon>
        <taxon>Telluria group</taxon>
        <taxon>Massilia</taxon>
    </lineage>
</organism>